<name>A0A7C4EK08_9BACT</name>
<dbReference type="Gene3D" id="1.20.5.780">
    <property type="entry name" value="Single helix bin"/>
    <property type="match status" value="1"/>
</dbReference>
<evidence type="ECO:0000313" key="7">
    <source>
        <dbReference type="EMBL" id="HGG93091.1"/>
    </source>
</evidence>
<dbReference type="InterPro" id="IPR014795">
    <property type="entry name" value="TacA_1-like"/>
</dbReference>
<keyword evidence="5" id="KW-0804">Transcription</keyword>
<dbReference type="EMBL" id="DSRP01000632">
    <property type="protein sequence ID" value="HGG93091.1"/>
    <property type="molecule type" value="Genomic_DNA"/>
</dbReference>
<dbReference type="InterPro" id="IPR010985">
    <property type="entry name" value="Ribbon_hlx_hlx"/>
</dbReference>
<dbReference type="PANTHER" id="PTHR35401:SF1">
    <property type="entry name" value="CYTOPLASMIC PROTEIN"/>
    <property type="match status" value="1"/>
</dbReference>
<comment type="caution">
    <text evidence="7">The sequence shown here is derived from an EMBL/GenBank/DDBJ whole genome shotgun (WGS) entry which is preliminary data.</text>
</comment>
<gene>
    <name evidence="7" type="ORF">ENR59_09110</name>
</gene>
<evidence type="ECO:0000256" key="4">
    <source>
        <dbReference type="ARBA" id="ARBA00023125"/>
    </source>
</evidence>
<evidence type="ECO:0000256" key="3">
    <source>
        <dbReference type="ARBA" id="ARBA00023015"/>
    </source>
</evidence>
<protein>
    <submittedName>
        <fullName evidence="7">DUF1778 domain-containing protein</fullName>
    </submittedName>
</protein>
<keyword evidence="3" id="KW-0805">Transcription regulation</keyword>
<keyword evidence="4" id="KW-0238">DNA-binding</keyword>
<sequence>MPQTTTPNRSTNINIRVAPEQRNLIDQAAALSSKTRTDFILEAATRAAQDAILDQVVLSVSAERLAAFQALLDSPPEDNPRLAALLARTPGWGK</sequence>
<dbReference type="GO" id="GO:0006355">
    <property type="term" value="P:regulation of DNA-templated transcription"/>
    <property type="evidence" value="ECO:0007669"/>
    <property type="project" value="InterPro"/>
</dbReference>
<evidence type="ECO:0000256" key="2">
    <source>
        <dbReference type="ARBA" id="ARBA00022649"/>
    </source>
</evidence>
<evidence type="ECO:0000256" key="6">
    <source>
        <dbReference type="ARBA" id="ARBA00049988"/>
    </source>
</evidence>
<dbReference type="AlphaFoldDB" id="A0A7C4EK08"/>
<reference evidence="7" key="1">
    <citation type="journal article" date="2020" name="mSystems">
        <title>Genome- and Community-Level Interaction Insights into Carbon Utilization and Element Cycling Functions of Hydrothermarchaeota in Hydrothermal Sediment.</title>
        <authorList>
            <person name="Zhou Z."/>
            <person name="Liu Y."/>
            <person name="Xu W."/>
            <person name="Pan J."/>
            <person name="Luo Z.H."/>
            <person name="Li M."/>
        </authorList>
    </citation>
    <scope>NUCLEOTIDE SEQUENCE [LARGE SCALE GENOMIC DNA]</scope>
    <source>
        <strain evidence="7">SpSt-413</strain>
    </source>
</reference>
<comment type="similarity">
    <text evidence="6">Belongs to the TacA antitoxin family.</text>
</comment>
<dbReference type="SUPFAM" id="SSF47598">
    <property type="entry name" value="Ribbon-helix-helix"/>
    <property type="match status" value="1"/>
</dbReference>
<evidence type="ECO:0000256" key="5">
    <source>
        <dbReference type="ARBA" id="ARBA00023163"/>
    </source>
</evidence>
<dbReference type="PANTHER" id="PTHR35401">
    <property type="entry name" value="COPG FAMILY HELIX-TURN-HELIX PROTEIN-RELATED-RELATED"/>
    <property type="match status" value="1"/>
</dbReference>
<accession>A0A7C4EK08</accession>
<dbReference type="Pfam" id="PF08681">
    <property type="entry name" value="TacA1"/>
    <property type="match status" value="1"/>
</dbReference>
<keyword evidence="2" id="KW-1277">Toxin-antitoxin system</keyword>
<proteinExistence type="inferred from homology"/>
<evidence type="ECO:0000256" key="1">
    <source>
        <dbReference type="ARBA" id="ARBA00022491"/>
    </source>
</evidence>
<organism evidence="7">
    <name type="scientific">Fundidesulfovibrio putealis</name>
    <dbReference type="NCBI Taxonomy" id="270496"/>
    <lineage>
        <taxon>Bacteria</taxon>
        <taxon>Pseudomonadati</taxon>
        <taxon>Thermodesulfobacteriota</taxon>
        <taxon>Desulfovibrionia</taxon>
        <taxon>Desulfovibrionales</taxon>
        <taxon>Desulfovibrionaceae</taxon>
        <taxon>Fundidesulfovibrio</taxon>
    </lineage>
</organism>
<keyword evidence="1" id="KW-0678">Repressor</keyword>
<dbReference type="GO" id="GO:0003677">
    <property type="term" value="F:DNA binding"/>
    <property type="evidence" value="ECO:0007669"/>
    <property type="project" value="UniProtKB-KW"/>
</dbReference>